<name>A0AAD4PKY8_9MUSC</name>
<gene>
    <name evidence="1" type="ORF">KR093_010496</name>
</gene>
<protein>
    <submittedName>
        <fullName evidence="1">Uncharacterized protein</fullName>
    </submittedName>
</protein>
<feature type="non-terminal residue" evidence="1">
    <location>
        <position position="100"/>
    </location>
</feature>
<evidence type="ECO:0000313" key="1">
    <source>
        <dbReference type="EMBL" id="KAH8372185.1"/>
    </source>
</evidence>
<evidence type="ECO:0000313" key="2">
    <source>
        <dbReference type="Proteomes" id="UP001200034"/>
    </source>
</evidence>
<keyword evidence="2" id="KW-1185">Reference proteome</keyword>
<sequence length="100" mass="12004">KHSRKMLKSTQHISFPYQIFLHRQELRKSEKDFSYLRLSRSKIMLTAQLIDKNIGNFNSMCTVDDLKMLSREVQFKKRLISQVERLEQYQELGLNELVLD</sequence>
<reference evidence="1" key="1">
    <citation type="journal article" date="2021" name="Mol. Ecol. Resour.">
        <title>Phylogenomic analyses of the genus Drosophila reveals genomic signals of climate adaptation.</title>
        <authorList>
            <person name="Li F."/>
            <person name="Rane R.V."/>
            <person name="Luria V."/>
            <person name="Xiong Z."/>
            <person name="Chen J."/>
            <person name="Li Z."/>
            <person name="Catullo R.A."/>
            <person name="Griffin P.C."/>
            <person name="Schiffer M."/>
            <person name="Pearce S."/>
            <person name="Lee S.F."/>
            <person name="McElroy K."/>
            <person name="Stocker A."/>
            <person name="Shirriffs J."/>
            <person name="Cockerell F."/>
            <person name="Coppin C."/>
            <person name="Sgro C.M."/>
            <person name="Karger A."/>
            <person name="Cain J.W."/>
            <person name="Weber J.A."/>
            <person name="Santpere G."/>
            <person name="Kirschner M.W."/>
            <person name="Hoffmann A.A."/>
            <person name="Oakeshott J.G."/>
            <person name="Zhang G."/>
        </authorList>
    </citation>
    <scope>NUCLEOTIDE SEQUENCE</scope>
    <source>
        <strain evidence="1">BGI-SZ-2011g</strain>
    </source>
</reference>
<dbReference type="Pfam" id="PF05306">
    <property type="entry name" value="DUF733"/>
    <property type="match status" value="1"/>
</dbReference>
<dbReference type="InterPro" id="IPR007970">
    <property type="entry name" value="DUF733"/>
</dbReference>
<dbReference type="EMBL" id="JAJJHW010002585">
    <property type="protein sequence ID" value="KAH8372185.1"/>
    <property type="molecule type" value="Genomic_DNA"/>
</dbReference>
<accession>A0AAD4PKY8</accession>
<organism evidence="1 2">
    <name type="scientific">Drosophila rubida</name>
    <dbReference type="NCBI Taxonomy" id="30044"/>
    <lineage>
        <taxon>Eukaryota</taxon>
        <taxon>Metazoa</taxon>
        <taxon>Ecdysozoa</taxon>
        <taxon>Arthropoda</taxon>
        <taxon>Hexapoda</taxon>
        <taxon>Insecta</taxon>
        <taxon>Pterygota</taxon>
        <taxon>Neoptera</taxon>
        <taxon>Endopterygota</taxon>
        <taxon>Diptera</taxon>
        <taxon>Brachycera</taxon>
        <taxon>Muscomorpha</taxon>
        <taxon>Ephydroidea</taxon>
        <taxon>Drosophilidae</taxon>
        <taxon>Drosophila</taxon>
    </lineage>
</organism>
<dbReference type="AlphaFoldDB" id="A0AAD4PKY8"/>
<feature type="non-terminal residue" evidence="1">
    <location>
        <position position="1"/>
    </location>
</feature>
<proteinExistence type="predicted"/>
<comment type="caution">
    <text evidence="1">The sequence shown here is derived from an EMBL/GenBank/DDBJ whole genome shotgun (WGS) entry which is preliminary data.</text>
</comment>
<dbReference type="Proteomes" id="UP001200034">
    <property type="component" value="Unassembled WGS sequence"/>
</dbReference>